<feature type="compositionally biased region" description="Basic and acidic residues" evidence="1">
    <location>
        <begin position="447"/>
        <end position="463"/>
    </location>
</feature>
<feature type="compositionally biased region" description="Polar residues" evidence="1">
    <location>
        <begin position="672"/>
        <end position="690"/>
    </location>
</feature>
<dbReference type="Proteomes" id="UP000518752">
    <property type="component" value="Unassembled WGS sequence"/>
</dbReference>
<dbReference type="OrthoDB" id="427969at2759"/>
<comment type="caution">
    <text evidence="2">The sequence shown here is derived from an EMBL/GenBank/DDBJ whole genome shotgun (WGS) entry which is preliminary data.</text>
</comment>
<feature type="compositionally biased region" description="Polar residues" evidence="1">
    <location>
        <begin position="506"/>
        <end position="519"/>
    </location>
</feature>
<dbReference type="InterPro" id="IPR011009">
    <property type="entry name" value="Kinase-like_dom_sf"/>
</dbReference>
<sequence>MSTSPSTADIGQSTLEHILPWILTIPLTRESDHISSRPDHRFTLYSQHVPDGLRPLELGLAVASPSHSIQTQYASYLAQHRSASQFLNGEISKDLKSHWRRALQGIERLAVIDESGVVDSEKKVAEIVFDLASLAILDLSDKDIENAGRWAVFATRPSIEKETKTDILLGLQSEDKLDHPLWAALKKLKADNLKDIMAIECKNLLFGPTAFLTILLLSRFITESPVAFWPTGDCTGCTDYRASHLVLDRVITMTEFPLDSPISYGQQPASDEVVKEEIVRLIRLIFEEDEYGAAVQRNRPNNSSPFYNALLTPMTNFLWGLDAEELLLDVMSWVPRVQNIFIQLYSQMLRHNLTFGILSTYNNSILVERHRESRKALFSHILQPDRPESTSPNFIIQRTVWLLDALNDAVERCKVEGSNWPREDPYRPRSPSPVNNFRSASPASQDGGDKDSDYDPDKDEKAKGKTKAKAKANARFNPLPDPSKKGGPGGKGPGPGGAGGAGGFNASGSQTRTYGGSSHSQRKRTTSSGETEAKQDRQKRKKHSELEADLNTLLDIAPNHLHLGFNCLSEVLLSPAFSSYHRQSLGSYEASTPDLETSPRPHGYATPPRPFSSPEIGHSPEDSPDQQRVFVRGSFGSFDAALHRAQGSIASIESVGTASESSSAPSSAPSSQGTNSRSLGGSTPPSSPFQERNFGKHAADGQLEGQAPSTSVSVITHAGAILEEKIAVSTSGEIIIWGGGLILEDIDDAGNQAVQLQTVVKLADWETNLDIGEKITSAGRELLHEARVYERLSRFAPDITITPNYFGVFECDGSIALVLEHAGAPLDSLETLSDDEKRSIFTKVETLHNCGISHNRLGPNKFLRDDDGSLRVIGFGKVDTGHICEGRARCAELKAFGMMLNL</sequence>
<dbReference type="AlphaFoldDB" id="A0A8H5HZL7"/>
<gene>
    <name evidence="2" type="ORF">D9757_003273</name>
</gene>
<keyword evidence="3" id="KW-1185">Reference proteome</keyword>
<evidence type="ECO:0000313" key="2">
    <source>
        <dbReference type="EMBL" id="KAF5392055.1"/>
    </source>
</evidence>
<feature type="region of interest" description="Disordered" evidence="1">
    <location>
        <begin position="588"/>
        <end position="627"/>
    </location>
</feature>
<accession>A0A8H5HZL7</accession>
<dbReference type="SUPFAM" id="SSF56112">
    <property type="entry name" value="Protein kinase-like (PK-like)"/>
    <property type="match status" value="1"/>
</dbReference>
<evidence type="ECO:0000313" key="3">
    <source>
        <dbReference type="Proteomes" id="UP000518752"/>
    </source>
</evidence>
<evidence type="ECO:0008006" key="4">
    <source>
        <dbReference type="Google" id="ProtNLM"/>
    </source>
</evidence>
<feature type="region of interest" description="Disordered" evidence="1">
    <location>
        <begin position="656"/>
        <end position="693"/>
    </location>
</feature>
<feature type="compositionally biased region" description="Low complexity" evidence="1">
    <location>
        <begin position="658"/>
        <end position="671"/>
    </location>
</feature>
<feature type="region of interest" description="Disordered" evidence="1">
    <location>
        <begin position="418"/>
        <end position="544"/>
    </location>
</feature>
<feature type="compositionally biased region" description="Basic and acidic residues" evidence="1">
    <location>
        <begin position="418"/>
        <end position="427"/>
    </location>
</feature>
<feature type="compositionally biased region" description="Polar residues" evidence="1">
    <location>
        <begin position="432"/>
        <end position="444"/>
    </location>
</feature>
<feature type="compositionally biased region" description="Gly residues" evidence="1">
    <location>
        <begin position="486"/>
        <end position="505"/>
    </location>
</feature>
<protein>
    <recommendedName>
        <fullName evidence="4">Protein kinase domain-containing protein</fullName>
    </recommendedName>
</protein>
<dbReference type="EMBL" id="JAACJN010000007">
    <property type="protein sequence ID" value="KAF5392055.1"/>
    <property type="molecule type" value="Genomic_DNA"/>
</dbReference>
<evidence type="ECO:0000256" key="1">
    <source>
        <dbReference type="SAM" id="MobiDB-lite"/>
    </source>
</evidence>
<organism evidence="2 3">
    <name type="scientific">Collybiopsis confluens</name>
    <dbReference type="NCBI Taxonomy" id="2823264"/>
    <lineage>
        <taxon>Eukaryota</taxon>
        <taxon>Fungi</taxon>
        <taxon>Dikarya</taxon>
        <taxon>Basidiomycota</taxon>
        <taxon>Agaricomycotina</taxon>
        <taxon>Agaricomycetes</taxon>
        <taxon>Agaricomycetidae</taxon>
        <taxon>Agaricales</taxon>
        <taxon>Marasmiineae</taxon>
        <taxon>Omphalotaceae</taxon>
        <taxon>Collybiopsis</taxon>
    </lineage>
</organism>
<reference evidence="2 3" key="1">
    <citation type="journal article" date="2020" name="ISME J.">
        <title>Uncovering the hidden diversity of litter-decomposition mechanisms in mushroom-forming fungi.</title>
        <authorList>
            <person name="Floudas D."/>
            <person name="Bentzer J."/>
            <person name="Ahren D."/>
            <person name="Johansson T."/>
            <person name="Persson P."/>
            <person name="Tunlid A."/>
        </authorList>
    </citation>
    <scope>NUCLEOTIDE SEQUENCE [LARGE SCALE GENOMIC DNA]</scope>
    <source>
        <strain evidence="2 3">CBS 406.79</strain>
    </source>
</reference>
<proteinExistence type="predicted"/>
<name>A0A8H5HZL7_9AGAR</name>